<protein>
    <submittedName>
        <fullName evidence="1">Uncharacterized protein</fullName>
    </submittedName>
</protein>
<keyword evidence="2" id="KW-1185">Reference proteome</keyword>
<gene>
    <name evidence="1" type="ORF">FHS82_000747</name>
</gene>
<dbReference type="Proteomes" id="UP001429580">
    <property type="component" value="Unassembled WGS sequence"/>
</dbReference>
<accession>A0ABX0UYI3</accession>
<proteinExistence type="predicted"/>
<name>A0ABX0UYI3_9HYPH</name>
<organism evidence="1 2">
    <name type="scientific">Pseudochelatococcus lubricantis</name>
    <dbReference type="NCBI Taxonomy" id="1538102"/>
    <lineage>
        <taxon>Bacteria</taxon>
        <taxon>Pseudomonadati</taxon>
        <taxon>Pseudomonadota</taxon>
        <taxon>Alphaproteobacteria</taxon>
        <taxon>Hyphomicrobiales</taxon>
        <taxon>Chelatococcaceae</taxon>
        <taxon>Pseudochelatococcus</taxon>
    </lineage>
</organism>
<sequence length="283" mass="32031">METEFKEKTYEKYFSHEVARLTNVTFSPDPCDEALLGFDDAFWLPLPRIMRRAPFVRRRRWSRMTGVEICELDHIADQFSCRMPPFRFNLFVQYKRPVFLKTKGAGEWEHWKRSYYRYNTTPHQQDALERIEAKGNGRAATVYASPAFWQSADLWANVEAETIIDNSNIASVGRLKGHGRYSYDSPGFRGKGHSEVTDIESPAFNNVITRGLEGEPLPFNVHIKQAAKIILEAIRSSDSGAPLFEQARAALGINTLEDGTLAGAFATIEVFSDVFGASYMAVG</sequence>
<reference evidence="1 2" key="1">
    <citation type="submission" date="2020-03" db="EMBL/GenBank/DDBJ databases">
        <title>Genomic Encyclopedia of Type Strains, Phase IV (KMG-IV): sequencing the most valuable type-strain genomes for metagenomic binning, comparative biology and taxonomic classification.</title>
        <authorList>
            <person name="Goeker M."/>
        </authorList>
    </citation>
    <scope>NUCLEOTIDE SEQUENCE [LARGE SCALE GENOMIC DNA]</scope>
    <source>
        <strain evidence="1 2">DSM 103870</strain>
    </source>
</reference>
<dbReference type="EMBL" id="JAASQI010000001">
    <property type="protein sequence ID" value="NIJ56934.1"/>
    <property type="molecule type" value="Genomic_DNA"/>
</dbReference>
<evidence type="ECO:0000313" key="2">
    <source>
        <dbReference type="Proteomes" id="UP001429580"/>
    </source>
</evidence>
<dbReference type="RefSeq" id="WP_166948822.1">
    <property type="nucleotide sequence ID" value="NZ_JAASQI010000001.1"/>
</dbReference>
<comment type="caution">
    <text evidence="1">The sequence shown here is derived from an EMBL/GenBank/DDBJ whole genome shotgun (WGS) entry which is preliminary data.</text>
</comment>
<evidence type="ECO:0000313" key="1">
    <source>
        <dbReference type="EMBL" id="NIJ56934.1"/>
    </source>
</evidence>